<keyword evidence="6 8" id="KW-1133">Transmembrane helix</keyword>
<dbReference type="AlphaFoldDB" id="A0A8D5G043"/>
<evidence type="ECO:0000256" key="4">
    <source>
        <dbReference type="ARBA" id="ARBA00022475"/>
    </source>
</evidence>
<protein>
    <recommendedName>
        <fullName evidence="8">Bcr/CflA family efflux transporter</fullName>
    </recommendedName>
</protein>
<feature type="transmembrane region" description="Helical" evidence="8">
    <location>
        <begin position="212"/>
        <end position="236"/>
    </location>
</feature>
<dbReference type="InterPro" id="IPR004812">
    <property type="entry name" value="Efflux_drug-R_Bcr/CmlA"/>
</dbReference>
<evidence type="ECO:0000313" key="11">
    <source>
        <dbReference type="Proteomes" id="UP000826722"/>
    </source>
</evidence>
<evidence type="ECO:0000256" key="5">
    <source>
        <dbReference type="ARBA" id="ARBA00022692"/>
    </source>
</evidence>
<dbReference type="GO" id="GO:0015385">
    <property type="term" value="F:sodium:proton antiporter activity"/>
    <property type="evidence" value="ECO:0007669"/>
    <property type="project" value="TreeGrafter"/>
</dbReference>
<dbReference type="PANTHER" id="PTHR23502:SF132">
    <property type="entry name" value="POLYAMINE TRANSPORTER 2-RELATED"/>
    <property type="match status" value="1"/>
</dbReference>
<dbReference type="PANTHER" id="PTHR23502">
    <property type="entry name" value="MAJOR FACILITATOR SUPERFAMILY"/>
    <property type="match status" value="1"/>
</dbReference>
<evidence type="ECO:0000256" key="3">
    <source>
        <dbReference type="ARBA" id="ARBA00022448"/>
    </source>
</evidence>
<dbReference type="InterPro" id="IPR036259">
    <property type="entry name" value="MFS_trans_sf"/>
</dbReference>
<feature type="transmembrane region" description="Helical" evidence="8">
    <location>
        <begin position="248"/>
        <end position="266"/>
    </location>
</feature>
<keyword evidence="7 8" id="KW-0472">Membrane</keyword>
<dbReference type="Proteomes" id="UP000826722">
    <property type="component" value="Chromosome"/>
</dbReference>
<dbReference type="CDD" id="cd17320">
    <property type="entry name" value="MFS_MdfA_MDR_like"/>
    <property type="match status" value="1"/>
</dbReference>
<dbReference type="NCBIfam" id="TIGR00710">
    <property type="entry name" value="efflux_Bcr_CflA"/>
    <property type="match status" value="1"/>
</dbReference>
<comment type="similarity">
    <text evidence="2 8">Belongs to the major facilitator superfamily. Bcr/CmlA family.</text>
</comment>
<dbReference type="GO" id="GO:0042910">
    <property type="term" value="F:xenobiotic transmembrane transporter activity"/>
    <property type="evidence" value="ECO:0007669"/>
    <property type="project" value="InterPro"/>
</dbReference>
<evidence type="ECO:0000256" key="8">
    <source>
        <dbReference type="RuleBase" id="RU365088"/>
    </source>
</evidence>
<keyword evidence="8" id="KW-0997">Cell inner membrane</keyword>
<evidence type="ECO:0000256" key="7">
    <source>
        <dbReference type="ARBA" id="ARBA00023136"/>
    </source>
</evidence>
<comment type="subcellular location">
    <subcellularLocation>
        <location evidence="8">Cell inner membrane</location>
        <topology evidence="8">Multi-pass membrane protein</topology>
    </subcellularLocation>
    <subcellularLocation>
        <location evidence="1">Cell membrane</location>
        <topology evidence="1">Multi-pass membrane protein</topology>
    </subcellularLocation>
</comment>
<evidence type="ECO:0000259" key="9">
    <source>
        <dbReference type="PROSITE" id="PS50850"/>
    </source>
</evidence>
<keyword evidence="4" id="KW-1003">Cell membrane</keyword>
<evidence type="ECO:0000256" key="1">
    <source>
        <dbReference type="ARBA" id="ARBA00004651"/>
    </source>
</evidence>
<dbReference type="InterPro" id="IPR011701">
    <property type="entry name" value="MFS"/>
</dbReference>
<evidence type="ECO:0000256" key="2">
    <source>
        <dbReference type="ARBA" id="ARBA00006236"/>
    </source>
</evidence>
<dbReference type="Gene3D" id="1.20.1720.10">
    <property type="entry name" value="Multidrug resistance protein D"/>
    <property type="match status" value="1"/>
</dbReference>
<gene>
    <name evidence="10" type="primary">bcr</name>
    <name evidence="10" type="ORF">ZMTM_11640</name>
</gene>
<dbReference type="Pfam" id="PF07690">
    <property type="entry name" value="MFS_1"/>
    <property type="match status" value="1"/>
</dbReference>
<organism evidence="10 11">
    <name type="scientific">Methyloradius palustris</name>
    <dbReference type="NCBI Taxonomy" id="2778876"/>
    <lineage>
        <taxon>Bacteria</taxon>
        <taxon>Pseudomonadati</taxon>
        <taxon>Pseudomonadota</taxon>
        <taxon>Betaproteobacteria</taxon>
        <taxon>Nitrosomonadales</taxon>
        <taxon>Methylophilaceae</taxon>
        <taxon>Methyloradius</taxon>
    </lineage>
</organism>
<dbReference type="SUPFAM" id="SSF103473">
    <property type="entry name" value="MFS general substrate transporter"/>
    <property type="match status" value="1"/>
</dbReference>
<keyword evidence="11" id="KW-1185">Reference proteome</keyword>
<feature type="transmembrane region" description="Helical" evidence="8">
    <location>
        <begin position="370"/>
        <end position="386"/>
    </location>
</feature>
<reference evidence="10" key="1">
    <citation type="journal article" date="2021" name="Arch. Microbiol.">
        <title>Methyloradius palustris gen. nov., sp. nov., a methanol-oxidizing bacterium isolated from snow.</title>
        <authorList>
            <person name="Miyadera T."/>
            <person name="Kojima H."/>
            <person name="Fukui M."/>
        </authorList>
    </citation>
    <scope>NUCLEOTIDE SEQUENCE</scope>
    <source>
        <strain evidence="10">Zm11</strain>
    </source>
</reference>
<feature type="domain" description="Major facilitator superfamily (MFS) profile" evidence="9">
    <location>
        <begin position="6"/>
        <end position="393"/>
    </location>
</feature>
<comment type="caution">
    <text evidence="8">Lacks conserved residue(s) required for the propagation of feature annotation.</text>
</comment>
<keyword evidence="5 8" id="KW-0812">Transmembrane</keyword>
<sequence>MHKHSPLLLSMVLAALAALAPFAIDTYLPAFHVMAQSLNGTNLQLQQSLTAYLLPYALMTLWHGPISDSIGRITTIRWGLGLFALASIGCAFASNVETLWFFRALQGISGGAGNVVARAMVRDLFEGVAAQRVMAQVQMLFGLAPAIAPMIGGLLLGIHWQAIFIFLFLYASVTLFSAHKLLPETVPVEKRQPLSATRVFSNYRQLFADMEFVKLVVTVGANFSGFFLYVLAAPVFLIDHLGLNEHQFGYMFIPTVCGMVLGSYLARQTAGKFSTYKIIRFAYCWMAAAIMLNIFICWQLPSSPFWNILPIALYNVGMALTTPILSIAALDRLPKLRGTASSGQAFVQMVLSTVSAGLLIPLIWFSPLGLAFGMAGYCLLAILCVSKTKVWKTAQ</sequence>
<evidence type="ECO:0000256" key="6">
    <source>
        <dbReference type="ARBA" id="ARBA00022989"/>
    </source>
</evidence>
<evidence type="ECO:0000313" key="10">
    <source>
        <dbReference type="EMBL" id="BCM24905.1"/>
    </source>
</evidence>
<name>A0A8D5G043_9PROT</name>
<dbReference type="KEGG" id="mpau:ZMTM_11640"/>
<dbReference type="EMBL" id="AP024110">
    <property type="protein sequence ID" value="BCM24905.1"/>
    <property type="molecule type" value="Genomic_DNA"/>
</dbReference>
<proteinExistence type="inferred from homology"/>
<feature type="transmembrane region" description="Helical" evidence="8">
    <location>
        <begin position="76"/>
        <end position="94"/>
    </location>
</feature>
<dbReference type="RefSeq" id="WP_221765390.1">
    <property type="nucleotide sequence ID" value="NZ_AP024110.1"/>
</dbReference>
<feature type="transmembrane region" description="Helical" evidence="8">
    <location>
        <begin position="345"/>
        <end position="364"/>
    </location>
</feature>
<dbReference type="PROSITE" id="PS50850">
    <property type="entry name" value="MFS"/>
    <property type="match status" value="1"/>
</dbReference>
<dbReference type="GO" id="GO:0005886">
    <property type="term" value="C:plasma membrane"/>
    <property type="evidence" value="ECO:0007669"/>
    <property type="project" value="UniProtKB-SubCell"/>
</dbReference>
<feature type="transmembrane region" description="Helical" evidence="8">
    <location>
        <begin position="313"/>
        <end position="333"/>
    </location>
</feature>
<dbReference type="InterPro" id="IPR020846">
    <property type="entry name" value="MFS_dom"/>
</dbReference>
<feature type="transmembrane region" description="Helical" evidence="8">
    <location>
        <begin position="278"/>
        <end position="301"/>
    </location>
</feature>
<accession>A0A8D5G043</accession>
<keyword evidence="3 8" id="KW-0813">Transport</keyword>
<dbReference type="GO" id="GO:1990961">
    <property type="term" value="P:xenobiotic detoxification by transmembrane export across the plasma membrane"/>
    <property type="evidence" value="ECO:0007669"/>
    <property type="project" value="InterPro"/>
</dbReference>
<feature type="transmembrane region" description="Helical" evidence="8">
    <location>
        <begin position="45"/>
        <end position="64"/>
    </location>
</feature>